<dbReference type="GO" id="GO:0008173">
    <property type="term" value="F:RNA methyltransferase activity"/>
    <property type="evidence" value="ECO:0007669"/>
    <property type="project" value="UniProtKB-ARBA"/>
</dbReference>
<dbReference type="AlphaFoldDB" id="L2GVI7"/>
<dbReference type="OMA" id="PAKYWDI"/>
<dbReference type="HOGENOM" id="CLU_029724_1_1_1"/>
<dbReference type="Pfam" id="PF08242">
    <property type="entry name" value="Methyltransf_12"/>
    <property type="match status" value="1"/>
</dbReference>
<dbReference type="InterPro" id="IPR026113">
    <property type="entry name" value="METTL2/6/8-like"/>
</dbReference>
<feature type="domain" description="Methyltransferase type 12" evidence="5">
    <location>
        <begin position="88"/>
        <end position="192"/>
    </location>
</feature>
<evidence type="ECO:0000256" key="1">
    <source>
        <dbReference type="ARBA" id="ARBA00009725"/>
    </source>
</evidence>
<dbReference type="Gene3D" id="3.40.50.150">
    <property type="entry name" value="Vaccinia Virus protein VP39"/>
    <property type="match status" value="1"/>
</dbReference>
<dbReference type="PANTHER" id="PTHR22809:SF5">
    <property type="entry name" value="TRNA N(3)-METHYLCYTIDINE METHYLTRANSFERASE METTL6"/>
    <property type="match status" value="1"/>
</dbReference>
<dbReference type="InterPro" id="IPR029063">
    <property type="entry name" value="SAM-dependent_MTases_sf"/>
</dbReference>
<dbReference type="STRING" id="948595.L2GVI7"/>
<dbReference type="PANTHER" id="PTHR22809">
    <property type="entry name" value="METHYLTRANSFERASE-RELATED"/>
    <property type="match status" value="1"/>
</dbReference>
<dbReference type="FunCoup" id="L2GVI7">
    <property type="interactions" value="203"/>
</dbReference>
<organism evidence="6 7">
    <name type="scientific">Vavraia culicis (isolate floridensis)</name>
    <name type="common">Microsporidian parasite</name>
    <dbReference type="NCBI Taxonomy" id="948595"/>
    <lineage>
        <taxon>Eukaryota</taxon>
        <taxon>Fungi</taxon>
        <taxon>Fungi incertae sedis</taxon>
        <taxon>Microsporidia</taxon>
        <taxon>Pleistophoridae</taxon>
        <taxon>Vavraia</taxon>
    </lineage>
</organism>
<dbReference type="GO" id="GO:0032259">
    <property type="term" value="P:methylation"/>
    <property type="evidence" value="ECO:0007669"/>
    <property type="project" value="UniProtKB-KW"/>
</dbReference>
<reference evidence="7" key="1">
    <citation type="submission" date="2011-03" db="EMBL/GenBank/DDBJ databases">
        <title>The genome sequence of Vavraia culicis strain floridensis.</title>
        <authorList>
            <consortium name="The Broad Institute Genome Sequencing Platform"/>
            <person name="Cuomo C."/>
            <person name="Becnel J."/>
            <person name="Sanscrainte N."/>
            <person name="Young S.K."/>
            <person name="Zeng Q."/>
            <person name="Gargeya S."/>
            <person name="Fitzgerald M."/>
            <person name="Haas B."/>
            <person name="Abouelleil A."/>
            <person name="Alvarado L."/>
            <person name="Arachchi H.M."/>
            <person name="Berlin A."/>
            <person name="Chapman S.B."/>
            <person name="Gearin G."/>
            <person name="Goldberg J."/>
            <person name="Griggs A."/>
            <person name="Gujja S."/>
            <person name="Hansen M."/>
            <person name="Heiman D."/>
            <person name="Howarth C."/>
            <person name="Larimer J."/>
            <person name="Lui A."/>
            <person name="MacDonald P.J.P."/>
            <person name="McCowen C."/>
            <person name="Montmayeur A."/>
            <person name="Murphy C."/>
            <person name="Neiman D."/>
            <person name="Pearson M."/>
            <person name="Priest M."/>
            <person name="Roberts A."/>
            <person name="Saif S."/>
            <person name="Shea T."/>
            <person name="Sisk P."/>
            <person name="Stolte C."/>
            <person name="Sykes S."/>
            <person name="Wortman J."/>
            <person name="Nusbaum C."/>
            <person name="Birren B."/>
        </authorList>
    </citation>
    <scope>NUCLEOTIDE SEQUENCE [LARGE SCALE GENOMIC DNA]</scope>
    <source>
        <strain evidence="7">floridensis</strain>
    </source>
</reference>
<proteinExistence type="inferred from homology"/>
<keyword evidence="2 4" id="KW-0489">Methyltransferase</keyword>
<protein>
    <recommendedName>
        <fullName evidence="4">tRNA N(3)-methylcytidine methyltransferase</fullName>
        <ecNumber evidence="4">2.1.1.-</ecNumber>
    </recommendedName>
</protein>
<dbReference type="InParanoid" id="L2GVI7"/>
<sequence length="273" mass="32381">MFRDRKLVDIANKNDFNAWDKEEIKDTALEKAIKKVQDDNLCISNNQFEINSEKSWDKFYRMHQDNFFKNRKWIIEEFKDILSRRKILEIGCGVGSSLHHFFKINEDEAAISSALNESRFDIYGCDFSPKAVSICQKKYKGTFFIHDLTSDVPLPTGFDTILLIFTLSAIEPKYHAHVLEKAYKALNPNGRLYFKDYGVLDMVQLRYKSNKIVEQNFYMRNDGTLTYFFGEDYFRSLTGEFKIVEFMMDKRLLINRKRNLDMYRVYVQCVLEK</sequence>
<dbReference type="Proteomes" id="UP000011081">
    <property type="component" value="Unassembled WGS sequence"/>
</dbReference>
<comment type="similarity">
    <text evidence="1 4">Belongs to the methyltransferase superfamily. METL family.</text>
</comment>
<evidence type="ECO:0000259" key="5">
    <source>
        <dbReference type="Pfam" id="PF08242"/>
    </source>
</evidence>
<evidence type="ECO:0000313" key="6">
    <source>
        <dbReference type="EMBL" id="ELA47115.1"/>
    </source>
</evidence>
<dbReference type="RefSeq" id="XP_008074408.1">
    <property type="nucleotide sequence ID" value="XM_008076217.1"/>
</dbReference>
<evidence type="ECO:0000313" key="7">
    <source>
        <dbReference type="Proteomes" id="UP000011081"/>
    </source>
</evidence>
<dbReference type="GO" id="GO:0008757">
    <property type="term" value="F:S-adenosylmethionine-dependent methyltransferase activity"/>
    <property type="evidence" value="ECO:0007669"/>
    <property type="project" value="UniProtKB-ARBA"/>
</dbReference>
<dbReference type="EC" id="2.1.1.-" evidence="4"/>
<evidence type="ECO:0000256" key="3">
    <source>
        <dbReference type="ARBA" id="ARBA00022679"/>
    </source>
</evidence>
<gene>
    <name evidence="6" type="ORF">VCUG_01388</name>
</gene>
<dbReference type="VEuPathDB" id="MicrosporidiaDB:VCUG_01388"/>
<dbReference type="OrthoDB" id="2192652at2759"/>
<dbReference type="PIRSF" id="PIRSF037755">
    <property type="entry name" value="Mettl2_prd"/>
    <property type="match status" value="1"/>
</dbReference>
<keyword evidence="3 4" id="KW-0808">Transferase</keyword>
<accession>L2GVI7</accession>
<dbReference type="EMBL" id="GL877424">
    <property type="protein sequence ID" value="ELA47115.1"/>
    <property type="molecule type" value="Genomic_DNA"/>
</dbReference>
<dbReference type="SUPFAM" id="SSF53335">
    <property type="entry name" value="S-adenosyl-L-methionine-dependent methyltransferases"/>
    <property type="match status" value="1"/>
</dbReference>
<dbReference type="GeneID" id="19879266"/>
<evidence type="ECO:0000256" key="4">
    <source>
        <dbReference type="PIRNR" id="PIRNR037755"/>
    </source>
</evidence>
<dbReference type="InterPro" id="IPR013217">
    <property type="entry name" value="Methyltransf_12"/>
</dbReference>
<name>L2GVI7_VAVCU</name>
<evidence type="ECO:0000256" key="2">
    <source>
        <dbReference type="ARBA" id="ARBA00022603"/>
    </source>
</evidence>
<dbReference type="CDD" id="cd02440">
    <property type="entry name" value="AdoMet_MTases"/>
    <property type="match status" value="1"/>
</dbReference>
<comment type="function">
    <text evidence="4">S-adenosyl-L-methionine-dependent methyltransferase.</text>
</comment>
<keyword evidence="7" id="KW-1185">Reference proteome</keyword>